<dbReference type="Gene3D" id="2.40.50.140">
    <property type="entry name" value="Nucleic acid-binding proteins"/>
    <property type="match status" value="1"/>
</dbReference>
<dbReference type="SUPFAM" id="SSF50249">
    <property type="entry name" value="Nucleic acid-binding proteins"/>
    <property type="match status" value="1"/>
</dbReference>
<dbReference type="InterPro" id="IPR012340">
    <property type="entry name" value="NA-bd_OB-fold"/>
</dbReference>
<dbReference type="EMBL" id="CP126661">
    <property type="protein sequence ID" value="WKA03473.1"/>
    <property type="molecule type" value="Genomic_DNA"/>
</dbReference>
<dbReference type="InterPro" id="IPR031657">
    <property type="entry name" value="REPA_OB_2"/>
</dbReference>
<dbReference type="Proteomes" id="UP001227230">
    <property type="component" value="Chromosome 14"/>
</dbReference>
<feature type="compositionally biased region" description="Basic and acidic residues" evidence="2">
    <location>
        <begin position="212"/>
        <end position="229"/>
    </location>
</feature>
<proteinExistence type="predicted"/>
<sequence length="343" mass="37121">MIGTTSNANSMHQAEPFSLESIGLVDFENDFTTYSKSKQVKSSSSAIETQCKSISSSNLNSKATMNFQIFTPPNPLPAIGQESRLATASDSNDAADSEFRCNSNDAVKAMEIHRKTENASVFESEKLGVAILGRRFSDKDSEQLVDSQHSSEATNEEIGDGKDFSGIEMFAAAACNNSIGDDVTESTTEDGSDGTKGDICIDKSETAGLINNEEKQETETKPEVDPKATRNEPITKIVADGVQSVYNGKEAIGNEDQGAESGNVVSFISSSASIIRKNGTKIQKRTLHLKDMQGRSVELILWRNFYNAEGQRLQNMWVFPVLVVKSARINDFNGKAVGTISTG</sequence>
<accession>A0ABY9D7D6</accession>
<feature type="region of interest" description="Disordered" evidence="2">
    <location>
        <begin position="180"/>
        <end position="229"/>
    </location>
</feature>
<evidence type="ECO:0000256" key="2">
    <source>
        <dbReference type="SAM" id="MobiDB-lite"/>
    </source>
</evidence>
<feature type="compositionally biased region" description="Basic and acidic residues" evidence="2">
    <location>
        <begin position="193"/>
        <end position="205"/>
    </location>
</feature>
<evidence type="ECO:0000256" key="1">
    <source>
        <dbReference type="ARBA" id="ARBA00023125"/>
    </source>
</evidence>
<keyword evidence="1" id="KW-0238">DNA-binding</keyword>
<keyword evidence="5" id="KW-1185">Reference proteome</keyword>
<feature type="domain" description="Replication protein A OB" evidence="3">
    <location>
        <begin position="264"/>
        <end position="342"/>
    </location>
</feature>
<evidence type="ECO:0000313" key="5">
    <source>
        <dbReference type="Proteomes" id="UP001227230"/>
    </source>
</evidence>
<name>A0ABY9D7D6_VITVI</name>
<evidence type="ECO:0000313" key="4">
    <source>
        <dbReference type="EMBL" id="WKA03473.1"/>
    </source>
</evidence>
<organism evidence="4 5">
    <name type="scientific">Vitis vinifera</name>
    <name type="common">Grape</name>
    <dbReference type="NCBI Taxonomy" id="29760"/>
    <lineage>
        <taxon>Eukaryota</taxon>
        <taxon>Viridiplantae</taxon>
        <taxon>Streptophyta</taxon>
        <taxon>Embryophyta</taxon>
        <taxon>Tracheophyta</taxon>
        <taxon>Spermatophyta</taxon>
        <taxon>Magnoliopsida</taxon>
        <taxon>eudicotyledons</taxon>
        <taxon>Gunneridae</taxon>
        <taxon>Pentapetalae</taxon>
        <taxon>rosids</taxon>
        <taxon>Vitales</taxon>
        <taxon>Vitaceae</taxon>
        <taxon>Viteae</taxon>
        <taxon>Vitis</taxon>
    </lineage>
</organism>
<protein>
    <recommendedName>
        <fullName evidence="3">Replication protein A OB domain-containing protein</fullName>
    </recommendedName>
</protein>
<feature type="region of interest" description="Disordered" evidence="2">
    <location>
        <begin position="139"/>
        <end position="161"/>
    </location>
</feature>
<feature type="compositionally biased region" description="Acidic residues" evidence="2">
    <location>
        <begin position="182"/>
        <end position="192"/>
    </location>
</feature>
<feature type="compositionally biased region" description="Polar residues" evidence="2">
    <location>
        <begin position="144"/>
        <end position="153"/>
    </location>
</feature>
<gene>
    <name evidence="4" type="ORF">VitviT2T_021580</name>
</gene>
<evidence type="ECO:0000259" key="3">
    <source>
        <dbReference type="Pfam" id="PF16900"/>
    </source>
</evidence>
<reference evidence="4 5" key="1">
    <citation type="journal article" date="2023" name="Hortic Res">
        <title>The complete reference genome for grapevine (Vitis vinifera L.) genetics and breeding.</title>
        <authorList>
            <person name="Shi X."/>
            <person name="Cao S."/>
            <person name="Wang X."/>
            <person name="Huang S."/>
            <person name="Wang Y."/>
            <person name="Liu Z."/>
            <person name="Liu W."/>
            <person name="Leng X."/>
            <person name="Peng Y."/>
            <person name="Wang N."/>
            <person name="Wang Y."/>
            <person name="Ma Z."/>
            <person name="Xu X."/>
            <person name="Zhang F."/>
            <person name="Xue H."/>
            <person name="Zhong H."/>
            <person name="Wang Y."/>
            <person name="Zhang K."/>
            <person name="Velt A."/>
            <person name="Avia K."/>
            <person name="Holtgrawe D."/>
            <person name="Grimplet J."/>
            <person name="Matus J.T."/>
            <person name="Ware D."/>
            <person name="Wu X."/>
            <person name="Wang H."/>
            <person name="Liu C."/>
            <person name="Fang Y."/>
            <person name="Rustenholz C."/>
            <person name="Cheng Z."/>
            <person name="Xiao H."/>
            <person name="Zhou Y."/>
        </authorList>
    </citation>
    <scope>NUCLEOTIDE SEQUENCE [LARGE SCALE GENOMIC DNA]</scope>
    <source>
        <strain evidence="5">cv. Pinot noir / PN40024</strain>
        <tissue evidence="4">Leaf</tissue>
    </source>
</reference>
<dbReference type="Pfam" id="PF16900">
    <property type="entry name" value="REPA_OB_2"/>
    <property type="match status" value="1"/>
</dbReference>